<dbReference type="EMBL" id="CATQJA010002648">
    <property type="protein sequence ID" value="CAJ0577136.1"/>
    <property type="molecule type" value="Genomic_DNA"/>
</dbReference>
<proteinExistence type="predicted"/>
<feature type="compositionally biased region" description="Polar residues" evidence="2">
    <location>
        <begin position="442"/>
        <end position="455"/>
    </location>
</feature>
<feature type="compositionally biased region" description="Basic and acidic residues" evidence="2">
    <location>
        <begin position="430"/>
        <end position="439"/>
    </location>
</feature>
<name>A0AA36CXF5_9BILA</name>
<keyword evidence="1" id="KW-0175">Coiled coil</keyword>
<accession>A0AA36CXF5</accession>
<evidence type="ECO:0000256" key="2">
    <source>
        <dbReference type="SAM" id="MobiDB-lite"/>
    </source>
</evidence>
<protein>
    <submittedName>
        <fullName evidence="3">Uncharacterized protein</fullName>
    </submittedName>
</protein>
<evidence type="ECO:0000313" key="4">
    <source>
        <dbReference type="Proteomes" id="UP001177023"/>
    </source>
</evidence>
<evidence type="ECO:0000256" key="1">
    <source>
        <dbReference type="SAM" id="Coils"/>
    </source>
</evidence>
<organism evidence="3 4">
    <name type="scientific">Mesorhabditis spiculigera</name>
    <dbReference type="NCBI Taxonomy" id="96644"/>
    <lineage>
        <taxon>Eukaryota</taxon>
        <taxon>Metazoa</taxon>
        <taxon>Ecdysozoa</taxon>
        <taxon>Nematoda</taxon>
        <taxon>Chromadorea</taxon>
        <taxon>Rhabditida</taxon>
        <taxon>Rhabditina</taxon>
        <taxon>Rhabditomorpha</taxon>
        <taxon>Rhabditoidea</taxon>
        <taxon>Rhabditidae</taxon>
        <taxon>Mesorhabditinae</taxon>
        <taxon>Mesorhabditis</taxon>
    </lineage>
</organism>
<reference evidence="3" key="1">
    <citation type="submission" date="2023-06" db="EMBL/GenBank/DDBJ databases">
        <authorList>
            <person name="Delattre M."/>
        </authorList>
    </citation>
    <scope>NUCLEOTIDE SEQUENCE</scope>
    <source>
        <strain evidence="3">AF72</strain>
    </source>
</reference>
<feature type="region of interest" description="Disordered" evidence="2">
    <location>
        <begin position="1"/>
        <end position="81"/>
    </location>
</feature>
<gene>
    <name evidence="3" type="ORF">MSPICULIGERA_LOCUS15414</name>
</gene>
<dbReference type="AlphaFoldDB" id="A0AA36CXF5"/>
<feature type="region of interest" description="Disordered" evidence="2">
    <location>
        <begin position="401"/>
        <end position="455"/>
    </location>
</feature>
<feature type="non-terminal residue" evidence="3">
    <location>
        <position position="1"/>
    </location>
</feature>
<evidence type="ECO:0000313" key="3">
    <source>
        <dbReference type="EMBL" id="CAJ0577136.1"/>
    </source>
</evidence>
<feature type="coiled-coil region" evidence="1">
    <location>
        <begin position="260"/>
        <end position="315"/>
    </location>
</feature>
<dbReference type="Proteomes" id="UP001177023">
    <property type="component" value="Unassembled WGS sequence"/>
</dbReference>
<feature type="coiled-coil region" evidence="1">
    <location>
        <begin position="339"/>
        <end position="373"/>
    </location>
</feature>
<keyword evidence="4" id="KW-1185">Reference proteome</keyword>
<dbReference type="Gene3D" id="1.10.287.1490">
    <property type="match status" value="1"/>
</dbReference>
<comment type="caution">
    <text evidence="3">The sequence shown here is derived from an EMBL/GenBank/DDBJ whole genome shotgun (WGS) entry which is preliminary data.</text>
</comment>
<sequence length="455" mass="52733">MSQESRQKRRKSLEHVTLRHHNSTDSIPVGADFQTYQQPGPSPGPGARPDTFETPNRRGFERMNTPPPRENASAPRPEENARQTFDALASTFEALHRMTITTTEESRRFANLPVPERISYIRNYSDGKCRQLLEAEILRGEQLEDKNKLYLQRNYDLENRLAFAETNLMRMQHDVMDKAKMTIDGLVTSLDGEKRANEALRASVKALESTRVALDDTCQRQAEEISELKKANSQLKFDFQTTDTQRRTLEDQLDVTRRREAGVTEQAANAEKEVRRLSEELREAQKAVTQYKQDMRKIELNQTNASERLKEEKKTYLNNLQQEWNGLKSRLEKEHGAEMAALRGQSERLQTELDDMQHELRAALHKIRELEHGRMAFEQRTSEDLQRRMMVKYRDLVQDLAPRREVSPPTIPPSYRAPFDQENAGPSDQPPEKMGRKEALTSVITKALQNRQKRH</sequence>